<keyword evidence="3" id="KW-0804">Transcription</keyword>
<dbReference type="GO" id="GO:0003677">
    <property type="term" value="F:DNA binding"/>
    <property type="evidence" value="ECO:0007669"/>
    <property type="project" value="UniProtKB-KW"/>
</dbReference>
<dbReference type="EMBL" id="RJSG01000002">
    <property type="protein sequence ID" value="RNL78500.1"/>
    <property type="molecule type" value="Genomic_DNA"/>
</dbReference>
<evidence type="ECO:0000256" key="2">
    <source>
        <dbReference type="ARBA" id="ARBA00023125"/>
    </source>
</evidence>
<protein>
    <submittedName>
        <fullName evidence="6">LuxR family transcriptional regulator</fullName>
    </submittedName>
</protein>
<dbReference type="SUPFAM" id="SSF46894">
    <property type="entry name" value="C-terminal effector domain of the bipartite response regulators"/>
    <property type="match status" value="1"/>
</dbReference>
<dbReference type="Proteomes" id="UP000277094">
    <property type="component" value="Unassembled WGS sequence"/>
</dbReference>
<dbReference type="PRINTS" id="PR00038">
    <property type="entry name" value="HTHLUXR"/>
</dbReference>
<dbReference type="PANTHER" id="PTHR44688">
    <property type="entry name" value="DNA-BINDING TRANSCRIPTIONAL ACTIVATOR DEVR_DOSR"/>
    <property type="match status" value="1"/>
</dbReference>
<sequence>MSLPSRPPQCQNPQVGTRAEADELRRRRDWSAAYEAYAGIQPQDGPVTEGLAESTWWLGNMEEAIRLYADAYRLHVDAGDLESAARTAVLLSIHCRLVGESAQSAGWDSRAQRVLEDLPECAAHGYPLYLGTAGLTGSDLDAADASARRMQDLGRNHGDPNLVALGVYFEGRIRIKQARVAEGLALLDEAMVAALSDDLDTFWTGAIYCGLMDACNELRDLRRASEWTEATRRWSDPLPLASLYPGICRVHRAQVLQSRGSWAEAEQEALGACEDMAGIDVFAVADAYYEVGEVRRVRGDLAGAEQAYHQAHDHGRDPQPGMALLRLAQGRPDEAAASISAVLCAGGRSRLDRASLLAAQTTIALASGDLDLAEEASGELATTAHDFDSPGLRADSHRSCGSVMLARGRTMEALAELRLAFNAWNQLDVPYEAARTRMLLAQAYRACGDTDAAVREESAAQACFERLGVLTVETSDSPDGLTAREIEVLRVLATGKSNKEIAEELFLSPKTVARHLSNIFAKTGATSRAAATAYAYDSGLMAR</sequence>
<dbReference type="InterPro" id="IPR011990">
    <property type="entry name" value="TPR-like_helical_dom_sf"/>
</dbReference>
<evidence type="ECO:0000313" key="7">
    <source>
        <dbReference type="Proteomes" id="UP000277094"/>
    </source>
</evidence>
<comment type="caution">
    <text evidence="6">The sequence shown here is derived from an EMBL/GenBank/DDBJ whole genome shotgun (WGS) entry which is preliminary data.</text>
</comment>
<evidence type="ECO:0000313" key="6">
    <source>
        <dbReference type="EMBL" id="RNL78500.1"/>
    </source>
</evidence>
<dbReference type="PROSITE" id="PS50043">
    <property type="entry name" value="HTH_LUXR_2"/>
    <property type="match status" value="1"/>
</dbReference>
<feature type="domain" description="HTH luxR-type" evidence="5">
    <location>
        <begin position="474"/>
        <end position="539"/>
    </location>
</feature>
<keyword evidence="7" id="KW-1185">Reference proteome</keyword>
<dbReference type="SMART" id="SM00421">
    <property type="entry name" value="HTH_LUXR"/>
    <property type="match status" value="1"/>
</dbReference>
<proteinExistence type="predicted"/>
<evidence type="ECO:0000259" key="5">
    <source>
        <dbReference type="PROSITE" id="PS50043"/>
    </source>
</evidence>
<dbReference type="Pfam" id="PF00196">
    <property type="entry name" value="GerE"/>
    <property type="match status" value="1"/>
</dbReference>
<dbReference type="Gene3D" id="1.25.40.10">
    <property type="entry name" value="Tetratricopeptide repeat domain"/>
    <property type="match status" value="2"/>
</dbReference>
<dbReference type="AlphaFoldDB" id="A0A3N0DSA4"/>
<feature type="region of interest" description="Disordered" evidence="4">
    <location>
        <begin position="1"/>
        <end position="22"/>
    </location>
</feature>
<keyword evidence="1" id="KW-0805">Transcription regulation</keyword>
<dbReference type="PANTHER" id="PTHR44688:SF16">
    <property type="entry name" value="DNA-BINDING TRANSCRIPTIONAL ACTIVATOR DEVR_DOSR"/>
    <property type="match status" value="1"/>
</dbReference>
<evidence type="ECO:0000256" key="1">
    <source>
        <dbReference type="ARBA" id="ARBA00023015"/>
    </source>
</evidence>
<dbReference type="InterPro" id="IPR016032">
    <property type="entry name" value="Sig_transdc_resp-reg_C-effctor"/>
</dbReference>
<dbReference type="CDD" id="cd06170">
    <property type="entry name" value="LuxR_C_like"/>
    <property type="match status" value="1"/>
</dbReference>
<dbReference type="OrthoDB" id="27092at2"/>
<dbReference type="Gene3D" id="1.10.10.10">
    <property type="entry name" value="Winged helix-like DNA-binding domain superfamily/Winged helix DNA-binding domain"/>
    <property type="match status" value="1"/>
</dbReference>
<evidence type="ECO:0000256" key="3">
    <source>
        <dbReference type="ARBA" id="ARBA00023163"/>
    </source>
</evidence>
<dbReference type="PROSITE" id="PS00622">
    <property type="entry name" value="HTH_LUXR_1"/>
    <property type="match status" value="1"/>
</dbReference>
<keyword evidence="2" id="KW-0238">DNA-binding</keyword>
<dbReference type="SUPFAM" id="SSF48452">
    <property type="entry name" value="TPR-like"/>
    <property type="match status" value="2"/>
</dbReference>
<organism evidence="6 7">
    <name type="scientific">Nocardioides marmorisolisilvae</name>
    <dbReference type="NCBI Taxonomy" id="1542737"/>
    <lineage>
        <taxon>Bacteria</taxon>
        <taxon>Bacillati</taxon>
        <taxon>Actinomycetota</taxon>
        <taxon>Actinomycetes</taxon>
        <taxon>Propionibacteriales</taxon>
        <taxon>Nocardioidaceae</taxon>
        <taxon>Nocardioides</taxon>
    </lineage>
</organism>
<dbReference type="InterPro" id="IPR036388">
    <property type="entry name" value="WH-like_DNA-bd_sf"/>
</dbReference>
<evidence type="ECO:0000256" key="4">
    <source>
        <dbReference type="SAM" id="MobiDB-lite"/>
    </source>
</evidence>
<accession>A0A3N0DSA4</accession>
<reference evidence="6 7" key="1">
    <citation type="submission" date="2018-11" db="EMBL/GenBank/DDBJ databases">
        <authorList>
            <person name="Li F."/>
        </authorList>
    </citation>
    <scope>NUCLEOTIDE SEQUENCE [LARGE SCALE GENOMIC DNA]</scope>
    <source>
        <strain evidence="6 7">KIS18-7</strain>
    </source>
</reference>
<gene>
    <name evidence="6" type="ORF">EFL95_05230</name>
</gene>
<dbReference type="InterPro" id="IPR000792">
    <property type="entry name" value="Tscrpt_reg_LuxR_C"/>
</dbReference>
<name>A0A3N0DSA4_9ACTN</name>
<dbReference type="GO" id="GO:0006355">
    <property type="term" value="P:regulation of DNA-templated transcription"/>
    <property type="evidence" value="ECO:0007669"/>
    <property type="project" value="InterPro"/>
</dbReference>